<name>A0A4U5X0E0_STRGB</name>
<keyword evidence="2" id="KW-0472">Membrane</keyword>
<feature type="transmembrane region" description="Helical" evidence="2">
    <location>
        <begin position="316"/>
        <end position="343"/>
    </location>
</feature>
<feature type="transmembrane region" description="Helical" evidence="2">
    <location>
        <begin position="452"/>
        <end position="480"/>
    </location>
</feature>
<proteinExistence type="predicted"/>
<dbReference type="Proteomes" id="UP000308632">
    <property type="component" value="Unassembled WGS sequence"/>
</dbReference>
<organism evidence="4 5">
    <name type="scientific">Streptomyces galbus</name>
    <dbReference type="NCBI Taxonomy" id="33898"/>
    <lineage>
        <taxon>Bacteria</taxon>
        <taxon>Bacillati</taxon>
        <taxon>Actinomycetota</taxon>
        <taxon>Actinomycetes</taxon>
        <taxon>Kitasatosporales</taxon>
        <taxon>Streptomycetaceae</taxon>
        <taxon>Streptomyces</taxon>
    </lineage>
</organism>
<feature type="transmembrane region" description="Helical" evidence="2">
    <location>
        <begin position="401"/>
        <end position="432"/>
    </location>
</feature>
<dbReference type="AlphaFoldDB" id="A0A4U5X0E0"/>
<protein>
    <recommendedName>
        <fullName evidence="3">DUF7847 domain-containing protein</fullName>
    </recommendedName>
</protein>
<feature type="transmembrane region" description="Helical" evidence="2">
    <location>
        <begin position="271"/>
        <end position="296"/>
    </location>
</feature>
<comment type="caution">
    <text evidence="4">The sequence shown here is derived from an EMBL/GenBank/DDBJ whole genome shotgun (WGS) entry which is preliminary data.</text>
</comment>
<dbReference type="EMBL" id="SZPR01000014">
    <property type="protein sequence ID" value="TKT08394.1"/>
    <property type="molecule type" value="Genomic_DNA"/>
</dbReference>
<evidence type="ECO:0000259" key="3">
    <source>
        <dbReference type="Pfam" id="PF25231"/>
    </source>
</evidence>
<evidence type="ECO:0000313" key="5">
    <source>
        <dbReference type="Proteomes" id="UP000308632"/>
    </source>
</evidence>
<feature type="compositionally biased region" description="Pro residues" evidence="1">
    <location>
        <begin position="137"/>
        <end position="152"/>
    </location>
</feature>
<feature type="compositionally biased region" description="Gly residues" evidence="1">
    <location>
        <begin position="124"/>
        <end position="136"/>
    </location>
</feature>
<keyword evidence="2" id="KW-1133">Transmembrane helix</keyword>
<dbReference type="Pfam" id="PF25231">
    <property type="entry name" value="DUF7847"/>
    <property type="match status" value="1"/>
</dbReference>
<sequence>MNDTPGWASPGSAPSDGQEPAAPAPAEPTGHPSPRLGGPHEADQPGATRQSPDTAPESGEPAPQAPPADAAPQSPGPKWSKEQPPPAQWSAPAGGQAPGEAPPPPPAPAPGGGHGRGTHPPAGGPGTPGGWTGPAGPGGPVPPGGYGGPPPGGGYGGSQPPHGQPGWGGGWGAGWGTGWGGPPPAAKPGVIPLRPLGVGEILDGAVSTMRTYWRTVLGISLTVAVVTETLVVLLQGLVLDDAVSSSALGDTSATTDEQIHALRDSMLSSGAIFLVTLVGTVVATALLTAVTSRAVLGKEVTLGEAWRDARPRIPGLFGLILLLMLIAGAIGGVGVLPGILLAVAGAGDAGAAVAVLGVLAAFVVIVWLFVRLSLASPALMLEKQGIRKAMSRSAKLVSGSWWRVFGIQVLAAVIANVISAIVVVPFAIVGALAGDDGFHGFVESGGDLGWTYLVISGIGSVIGSMITFPITAGVTVLLYIDQRIRREALDLDLARAAGVPGYAAPAPGPTPGS</sequence>
<reference evidence="4 5" key="1">
    <citation type="submission" date="2019-04" db="EMBL/GenBank/DDBJ databases">
        <title>Streptomyces lasaliensis sp.nov., an Actinomycete isolated from soil which produces the polyether antibiotic lasalocid.</title>
        <authorList>
            <person name="Erwin G."/>
            <person name="Haber C."/>
        </authorList>
    </citation>
    <scope>NUCLEOTIDE SEQUENCE [LARGE SCALE GENOMIC DNA]</scope>
    <source>
        <strain evidence="4 5">DSM 40089</strain>
    </source>
</reference>
<feature type="domain" description="DUF7847" evidence="3">
    <location>
        <begin position="248"/>
        <end position="479"/>
    </location>
</feature>
<feature type="transmembrane region" description="Helical" evidence="2">
    <location>
        <begin position="349"/>
        <end position="380"/>
    </location>
</feature>
<evidence type="ECO:0000256" key="1">
    <source>
        <dbReference type="SAM" id="MobiDB-lite"/>
    </source>
</evidence>
<feature type="compositionally biased region" description="Low complexity" evidence="1">
    <location>
        <begin position="67"/>
        <end position="77"/>
    </location>
</feature>
<feature type="transmembrane region" description="Helical" evidence="2">
    <location>
        <begin position="216"/>
        <end position="238"/>
    </location>
</feature>
<evidence type="ECO:0000256" key="2">
    <source>
        <dbReference type="SAM" id="Phobius"/>
    </source>
</evidence>
<dbReference type="RefSeq" id="WP_137301496.1">
    <property type="nucleotide sequence ID" value="NZ_BMVD01000029.1"/>
</dbReference>
<dbReference type="InterPro" id="IPR057169">
    <property type="entry name" value="DUF7847"/>
</dbReference>
<feature type="region of interest" description="Disordered" evidence="1">
    <location>
        <begin position="1"/>
        <end position="186"/>
    </location>
</feature>
<feature type="compositionally biased region" description="Pro residues" evidence="1">
    <location>
        <begin position="100"/>
        <end position="109"/>
    </location>
</feature>
<keyword evidence="2" id="KW-0812">Transmembrane</keyword>
<evidence type="ECO:0000313" key="4">
    <source>
        <dbReference type="EMBL" id="TKT08394.1"/>
    </source>
</evidence>
<dbReference type="PANTHER" id="PTHR33133:SF1">
    <property type="entry name" value="EXPRESSED PROTEIN-RELATED"/>
    <property type="match status" value="1"/>
</dbReference>
<dbReference type="PANTHER" id="PTHR33133">
    <property type="entry name" value="OS08G0107100 PROTEIN-RELATED"/>
    <property type="match status" value="1"/>
</dbReference>
<gene>
    <name evidence="4" type="ORF">E4U92_18255</name>
</gene>
<accession>A0A4U5X0E0</accession>
<feature type="compositionally biased region" description="Gly residues" evidence="1">
    <location>
        <begin position="165"/>
        <end position="180"/>
    </location>
</feature>